<protein>
    <submittedName>
        <fullName evidence="2">Helix-turn-helix XRE-family like protein</fullName>
    </submittedName>
</protein>
<dbReference type="SUPFAM" id="SSF47413">
    <property type="entry name" value="lambda repressor-like DNA-binding domains"/>
    <property type="match status" value="1"/>
</dbReference>
<evidence type="ECO:0000259" key="1">
    <source>
        <dbReference type="PROSITE" id="PS50943"/>
    </source>
</evidence>
<dbReference type="InterPro" id="IPR001387">
    <property type="entry name" value="Cro/C1-type_HTH"/>
</dbReference>
<name>A0A8S5LIS1_9CAUD</name>
<organism evidence="2">
    <name type="scientific">Myoviridae sp. ct6F13</name>
    <dbReference type="NCBI Taxonomy" id="2827602"/>
    <lineage>
        <taxon>Viruses</taxon>
        <taxon>Duplodnaviria</taxon>
        <taxon>Heunggongvirae</taxon>
        <taxon>Uroviricota</taxon>
        <taxon>Caudoviricetes</taxon>
    </lineage>
</organism>
<dbReference type="Gene3D" id="1.10.260.40">
    <property type="entry name" value="lambda repressor-like DNA-binding domains"/>
    <property type="match status" value="1"/>
</dbReference>
<feature type="domain" description="HTH cro/C1-type" evidence="1">
    <location>
        <begin position="20"/>
        <end position="78"/>
    </location>
</feature>
<dbReference type="GO" id="GO:0003677">
    <property type="term" value="F:DNA binding"/>
    <property type="evidence" value="ECO:0007669"/>
    <property type="project" value="InterPro"/>
</dbReference>
<dbReference type="CDD" id="cd00093">
    <property type="entry name" value="HTH_XRE"/>
    <property type="match status" value="1"/>
</dbReference>
<reference evidence="2" key="1">
    <citation type="journal article" date="2021" name="Proc. Natl. Acad. Sci. U.S.A.">
        <title>A Catalog of Tens of Thousands of Viruses from Human Metagenomes Reveals Hidden Associations with Chronic Diseases.</title>
        <authorList>
            <person name="Tisza M.J."/>
            <person name="Buck C.B."/>
        </authorList>
    </citation>
    <scope>NUCLEOTIDE SEQUENCE</scope>
    <source>
        <strain evidence="2">Ct6F13</strain>
    </source>
</reference>
<accession>A0A8S5LIS1</accession>
<dbReference type="EMBL" id="BK015859">
    <property type="protein sequence ID" value="DAD70005.1"/>
    <property type="molecule type" value="Genomic_DNA"/>
</dbReference>
<dbReference type="InterPro" id="IPR010982">
    <property type="entry name" value="Lambda_DNA-bd_dom_sf"/>
</dbReference>
<dbReference type="SMART" id="SM00530">
    <property type="entry name" value="HTH_XRE"/>
    <property type="match status" value="1"/>
</dbReference>
<dbReference type="PROSITE" id="PS50943">
    <property type="entry name" value="HTH_CROC1"/>
    <property type="match status" value="1"/>
</dbReference>
<dbReference type="Pfam" id="PF01381">
    <property type="entry name" value="HTH_3"/>
    <property type="match status" value="1"/>
</dbReference>
<evidence type="ECO:0000313" key="2">
    <source>
        <dbReference type="EMBL" id="DAD70005.1"/>
    </source>
</evidence>
<sequence length="135" mass="15785">MNINNLLYDDMPIDTLSDRIKKAKLVAGITQKELVKLTGLSRSTINELEAGYRDNITRETLLKLISVLDKDIICDDYLSYILNQERNINLLINTYGIEKLSAILKCHHSSIYRWKVFKYQLPKDKYILIKKLDHK</sequence>
<proteinExistence type="predicted"/>